<dbReference type="InterPro" id="IPR027417">
    <property type="entry name" value="P-loop_NTPase"/>
</dbReference>
<keyword evidence="2" id="KW-0547">Nucleotide-binding</keyword>
<evidence type="ECO:0000256" key="4">
    <source>
        <dbReference type="ARBA" id="ARBA00022806"/>
    </source>
</evidence>
<dbReference type="PROSITE" id="PS51194">
    <property type="entry name" value="HELICASE_CTER"/>
    <property type="match status" value="1"/>
</dbReference>
<dbReference type="Pfam" id="PF00270">
    <property type="entry name" value="DEAD"/>
    <property type="match status" value="1"/>
</dbReference>
<dbReference type="PROSITE" id="PS51192">
    <property type="entry name" value="HELICASE_ATP_BIND_1"/>
    <property type="match status" value="1"/>
</dbReference>
<keyword evidence="3" id="KW-0378">Hydrolase</keyword>
<dbReference type="SUPFAM" id="SSF52540">
    <property type="entry name" value="P-loop containing nucleoside triphosphate hydrolases"/>
    <property type="match status" value="1"/>
</dbReference>
<dbReference type="InterPro" id="IPR001650">
    <property type="entry name" value="Helicase_C-like"/>
</dbReference>
<dbReference type="CDD" id="cd17921">
    <property type="entry name" value="DEXHc_Ski2"/>
    <property type="match status" value="1"/>
</dbReference>
<sequence length="1335" mass="145077">MKDYDGTIHRLGEEVFTDGAAGPLLRAQLRSHVLGDQISLEGAPVAYTYDLDGMRNGLTLARLGQLTRTPRERRADPGPLTEIAEAYADLADRHQAADPQRVELLAIASTMWSLAGYQANAATLAAVFTREARSLFARGELEVFETPTTAAPYRIAELTGAVLRRDLDEVARLGQQTADDLPVLGQRLLGETTEGRADVADAAVLAAYGLTGRAARNLAALWRTGSRAAGHAAVADLRKASSILLDASVADTWTLIDSLAHVAEDIVATSPWLLLRRAATWGRLWERYLKALIVAERPVIQVWPSQRAALDAGLVDAAARNMAVTMPTSAGKTHIAEWAILHALAPRPGDENRWWLVSRLAVYVVPTRALAAQVERHLAESLELLGMRVSSLFGGAEHVRYEMQLLDFTDVLVVTSEKLDLLLRNMPELTARLALVLVDEGHAIDRSERGLRLEMLLTRIRRTAPAARLLLLSAVLPNGEDLARWLDPNADATNLASINWSPSRLRTGVFSWRGREADGQQGAIDYGNGGTDEFFLPRVLTRHKKRVNLFPSAPKDVAAALALHFDRLGPVLIAQPTKIKARAAAKALGEALKKEGAPKLGMTDGSFNAEVARRRVEASAEIGRHIGNSHELTIMVLGGYAYHHAEVPQAVRACLERAYRNGALRVLCATSTLSQGMNLPTKTVLVPDTWRGQNDRVSVRDFWNTAGRAGRASQETEGHVVLIAKDSSAAQELRRHYLDRNRIEPVVSTLGWLYYELVIARLGHRPDAGEDLTALDLADPADGKLAEWADGLDIQLLALLAEEVVDTPDQHLLEQAAQSLLVDTLGGHQLGAQEWSLAPLARFSARRVAAIAQRLPDRPARAAIVRSGLSVQGGTDALAAAEQIQTALDVHPELLTAEYWPHLQQLILTLATEVHEVQRGIRQKKVAAPALVPLATDWIAGVPAADLHQRHQGNLLTPDITATTSAIDKIIVQDLAWVVSALLQLLELRRGVPAEGHLAALPAMIKYGVGSPAACYASSIGIHDRAIATSLAANCPYLEPTFRQFLDWLSQLTTDEITTFTDPDTARLLIRSTERRSPRATQAAILSGTGTFTCPLRGVRHSGNDLHLAQLSAGTLLDLIRDPGNEADPNAIQVQHQGVFLGWISREIARPLALALDEDPAPHIYVQLTTDARSIAQQSGAHQLHGHNAVTLTITLAPGNTPRRTQLAPSVRPDDGPLRAGELPVPESDDIRFRLGAASRPAGHLRRKFGLCSRLAGRPTIGLFLQFRAVWRGLHDSRYQDRPSRSDVPLLPPRDRCRRRPPPGPHAAARRPGTGRGPGRALDGPGTCRARTRAG</sequence>
<keyword evidence="4 9" id="KW-0347">Helicase</keyword>
<dbReference type="SMART" id="SM00487">
    <property type="entry name" value="DEXDc"/>
    <property type="match status" value="1"/>
</dbReference>
<dbReference type="GO" id="GO:0004386">
    <property type="term" value="F:helicase activity"/>
    <property type="evidence" value="ECO:0007669"/>
    <property type="project" value="UniProtKB-KW"/>
</dbReference>
<dbReference type="Proteomes" id="UP001164963">
    <property type="component" value="Chromosome"/>
</dbReference>
<evidence type="ECO:0000259" key="7">
    <source>
        <dbReference type="PROSITE" id="PS51192"/>
    </source>
</evidence>
<keyword evidence="1" id="KW-0479">Metal-binding</keyword>
<gene>
    <name evidence="9" type="ORF">NEH16_33185</name>
</gene>
<dbReference type="EMBL" id="CP098740">
    <property type="protein sequence ID" value="UZK58291.1"/>
    <property type="molecule type" value="Genomic_DNA"/>
</dbReference>
<protein>
    <submittedName>
        <fullName evidence="9">DEAD/DEAH box helicase</fullName>
    </submittedName>
</protein>
<evidence type="ECO:0000313" key="9">
    <source>
        <dbReference type="EMBL" id="UZK58291.1"/>
    </source>
</evidence>
<keyword evidence="5" id="KW-0067">ATP-binding</keyword>
<evidence type="ECO:0000256" key="5">
    <source>
        <dbReference type="ARBA" id="ARBA00022840"/>
    </source>
</evidence>
<reference evidence="9" key="1">
    <citation type="journal article" date="2022" name="Front. Microbiol.">
        <title>Mirubactin C rescues the lethal effect of cell wall biosynthesis mutations in Bacillus subtilis.</title>
        <authorList>
            <person name="Kepplinger B."/>
            <person name="Wen X."/>
            <person name="Tyler A.R."/>
            <person name="Kim B.Y."/>
            <person name="Brown J."/>
            <person name="Banks P."/>
            <person name="Dashti Y."/>
            <person name="Mackenzie E.S."/>
            <person name="Wills C."/>
            <person name="Kawai Y."/>
            <person name="Waldron K.J."/>
            <person name="Allenby N.E.E."/>
            <person name="Wu L.J."/>
            <person name="Hall M.J."/>
            <person name="Errington J."/>
        </authorList>
    </citation>
    <scope>NUCLEOTIDE SEQUENCE</scope>
    <source>
        <strain evidence="9">MDA8-470</strain>
    </source>
</reference>
<organism evidence="9 10">
    <name type="scientific">Streptomyces drozdowiczii</name>
    <dbReference type="NCBI Taxonomy" id="202862"/>
    <lineage>
        <taxon>Bacteria</taxon>
        <taxon>Bacillati</taxon>
        <taxon>Actinomycetota</taxon>
        <taxon>Actinomycetes</taxon>
        <taxon>Kitasatosporales</taxon>
        <taxon>Streptomycetaceae</taxon>
        <taxon>Streptomyces</taxon>
    </lineage>
</organism>
<feature type="region of interest" description="Disordered" evidence="6">
    <location>
        <begin position="1279"/>
        <end position="1335"/>
    </location>
</feature>
<dbReference type="Pfam" id="PF08797">
    <property type="entry name" value="HIRAN"/>
    <property type="match status" value="1"/>
</dbReference>
<dbReference type="PANTHER" id="PTHR47961">
    <property type="entry name" value="DNA POLYMERASE THETA, PUTATIVE (AFU_ORTHOLOGUE AFUA_1G05260)-RELATED"/>
    <property type="match status" value="1"/>
</dbReference>
<evidence type="ECO:0000313" key="10">
    <source>
        <dbReference type="Proteomes" id="UP001164963"/>
    </source>
</evidence>
<dbReference type="SMART" id="SM00490">
    <property type="entry name" value="HELICc"/>
    <property type="match status" value="1"/>
</dbReference>
<evidence type="ECO:0000256" key="3">
    <source>
        <dbReference type="ARBA" id="ARBA00022801"/>
    </source>
</evidence>
<dbReference type="Pfam" id="PF00271">
    <property type="entry name" value="Helicase_C"/>
    <property type="match status" value="1"/>
</dbReference>
<feature type="domain" description="Helicase C-terminal" evidence="8">
    <location>
        <begin position="584"/>
        <end position="754"/>
    </location>
</feature>
<accession>A0ABY6Q2C6</accession>
<feature type="domain" description="Helicase ATP-binding" evidence="7">
    <location>
        <begin position="313"/>
        <end position="494"/>
    </location>
</feature>
<dbReference type="InterPro" id="IPR011545">
    <property type="entry name" value="DEAD/DEAH_box_helicase_dom"/>
</dbReference>
<evidence type="ECO:0000256" key="2">
    <source>
        <dbReference type="ARBA" id="ARBA00022741"/>
    </source>
</evidence>
<evidence type="ECO:0000256" key="6">
    <source>
        <dbReference type="SAM" id="MobiDB-lite"/>
    </source>
</evidence>
<evidence type="ECO:0000256" key="1">
    <source>
        <dbReference type="ARBA" id="ARBA00022723"/>
    </source>
</evidence>
<dbReference type="Gene3D" id="3.30.70.2330">
    <property type="match status" value="1"/>
</dbReference>
<dbReference type="InterPro" id="IPR050474">
    <property type="entry name" value="Hel308_SKI2-like"/>
</dbReference>
<evidence type="ECO:0000259" key="8">
    <source>
        <dbReference type="PROSITE" id="PS51194"/>
    </source>
</evidence>
<dbReference type="PANTHER" id="PTHR47961:SF10">
    <property type="entry name" value="ATP-DEPENDENT DNA HELICASE HEL308"/>
    <property type="match status" value="1"/>
</dbReference>
<proteinExistence type="predicted"/>
<dbReference type="Gene3D" id="3.40.50.300">
    <property type="entry name" value="P-loop containing nucleotide triphosphate hydrolases"/>
    <property type="match status" value="2"/>
</dbReference>
<name>A0ABY6Q2C6_9ACTN</name>
<dbReference type="InterPro" id="IPR014905">
    <property type="entry name" value="HIRAN"/>
</dbReference>
<keyword evidence="10" id="KW-1185">Reference proteome</keyword>
<dbReference type="InterPro" id="IPR014001">
    <property type="entry name" value="Helicase_ATP-bd"/>
</dbReference>